<dbReference type="AlphaFoldDB" id="A0A2Z3H5E2"/>
<dbReference type="InterPro" id="IPR051099">
    <property type="entry name" value="AGR/TXD"/>
</dbReference>
<proteinExistence type="predicted"/>
<dbReference type="RefSeq" id="WP_010034519.1">
    <property type="nucleotide sequence ID" value="NZ_CP025958.1"/>
</dbReference>
<sequence>MPRTPLAFSALLALPAFTSTTVAAYAQEIQWRHDYAAARKEAAETGRPLLLDFGTDACAWCRKFDATTFRDPRAVKLLNERFVPVKLDGNKEQRLTAALRIDGFPTLVIATPEGKVVGRHAGYVDGSQFLTLANKAPTPAPPRRQPAAGADAPPRDAKALLGSRAEVDAALAALYPGIAAALDR</sequence>
<evidence type="ECO:0000256" key="1">
    <source>
        <dbReference type="ARBA" id="ARBA00022729"/>
    </source>
</evidence>
<dbReference type="Gene3D" id="3.40.30.10">
    <property type="entry name" value="Glutaredoxin"/>
    <property type="match status" value="1"/>
</dbReference>
<evidence type="ECO:0000313" key="5">
    <source>
        <dbReference type="EMBL" id="AWM40101.1"/>
    </source>
</evidence>
<feature type="chain" id="PRO_5016466113" description="Thioredoxin domain-containing protein" evidence="3">
    <location>
        <begin position="25"/>
        <end position="184"/>
    </location>
</feature>
<evidence type="ECO:0000256" key="3">
    <source>
        <dbReference type="SAM" id="SignalP"/>
    </source>
</evidence>
<dbReference type="InterPro" id="IPR036249">
    <property type="entry name" value="Thioredoxin-like_sf"/>
</dbReference>
<dbReference type="Proteomes" id="UP000245802">
    <property type="component" value="Chromosome"/>
</dbReference>
<accession>A0A2Z3H5E2</accession>
<reference evidence="5 6" key="1">
    <citation type="submission" date="2018-01" db="EMBL/GenBank/DDBJ databases">
        <title>G. obscuriglobus.</title>
        <authorList>
            <person name="Franke J."/>
            <person name="Blomberg W."/>
            <person name="Selmecki A."/>
        </authorList>
    </citation>
    <scope>NUCLEOTIDE SEQUENCE [LARGE SCALE GENOMIC DNA]</scope>
    <source>
        <strain evidence="5 6">DSM 5831</strain>
    </source>
</reference>
<name>A0A2Z3H5E2_9BACT</name>
<dbReference type="SUPFAM" id="SSF52833">
    <property type="entry name" value="Thioredoxin-like"/>
    <property type="match status" value="1"/>
</dbReference>
<keyword evidence="6" id="KW-1185">Reference proteome</keyword>
<evidence type="ECO:0000259" key="4">
    <source>
        <dbReference type="PROSITE" id="PS51352"/>
    </source>
</evidence>
<dbReference type="OrthoDB" id="267639at2"/>
<gene>
    <name evidence="5" type="ORF">C1280_25920</name>
</gene>
<dbReference type="PANTHER" id="PTHR15337:SF11">
    <property type="entry name" value="THIOREDOXIN DOMAIN-CONTAINING PROTEIN"/>
    <property type="match status" value="1"/>
</dbReference>
<evidence type="ECO:0000256" key="2">
    <source>
        <dbReference type="SAM" id="MobiDB-lite"/>
    </source>
</evidence>
<feature type="signal peptide" evidence="3">
    <location>
        <begin position="1"/>
        <end position="24"/>
    </location>
</feature>
<keyword evidence="1 3" id="KW-0732">Signal</keyword>
<dbReference type="InterPro" id="IPR013766">
    <property type="entry name" value="Thioredoxin_domain"/>
</dbReference>
<dbReference type="PROSITE" id="PS51352">
    <property type="entry name" value="THIOREDOXIN_2"/>
    <property type="match status" value="1"/>
</dbReference>
<dbReference type="KEGG" id="gog:C1280_25920"/>
<feature type="domain" description="Thioredoxin" evidence="4">
    <location>
        <begin position="8"/>
        <end position="138"/>
    </location>
</feature>
<evidence type="ECO:0000313" key="6">
    <source>
        <dbReference type="Proteomes" id="UP000245802"/>
    </source>
</evidence>
<protein>
    <recommendedName>
        <fullName evidence="4">Thioredoxin domain-containing protein</fullName>
    </recommendedName>
</protein>
<dbReference type="PANTHER" id="PTHR15337">
    <property type="entry name" value="ANTERIOR GRADIENT PROTEIN-RELATED"/>
    <property type="match status" value="1"/>
</dbReference>
<dbReference type="Pfam" id="PF13899">
    <property type="entry name" value="Thioredoxin_7"/>
    <property type="match status" value="1"/>
</dbReference>
<feature type="region of interest" description="Disordered" evidence="2">
    <location>
        <begin position="134"/>
        <end position="156"/>
    </location>
</feature>
<dbReference type="EMBL" id="CP025958">
    <property type="protein sequence ID" value="AWM40101.1"/>
    <property type="molecule type" value="Genomic_DNA"/>
</dbReference>
<organism evidence="5 6">
    <name type="scientific">Gemmata obscuriglobus</name>
    <dbReference type="NCBI Taxonomy" id="114"/>
    <lineage>
        <taxon>Bacteria</taxon>
        <taxon>Pseudomonadati</taxon>
        <taxon>Planctomycetota</taxon>
        <taxon>Planctomycetia</taxon>
        <taxon>Gemmatales</taxon>
        <taxon>Gemmataceae</taxon>
        <taxon>Gemmata</taxon>
    </lineage>
</organism>